<dbReference type="EMBL" id="MN740354">
    <property type="protein sequence ID" value="QHU02110.1"/>
    <property type="molecule type" value="Genomic_DNA"/>
</dbReference>
<evidence type="ECO:0000256" key="1">
    <source>
        <dbReference type="SAM" id="Phobius"/>
    </source>
</evidence>
<keyword evidence="1" id="KW-1133">Transmembrane helix</keyword>
<feature type="transmembrane region" description="Helical" evidence="1">
    <location>
        <begin position="20"/>
        <end position="40"/>
    </location>
</feature>
<evidence type="ECO:0000313" key="2">
    <source>
        <dbReference type="EMBL" id="QHU02110.1"/>
    </source>
</evidence>
<protein>
    <submittedName>
        <fullName evidence="2">Uncharacterized protein</fullName>
    </submittedName>
</protein>
<organism evidence="2">
    <name type="scientific">viral metagenome</name>
    <dbReference type="NCBI Taxonomy" id="1070528"/>
    <lineage>
        <taxon>unclassified sequences</taxon>
        <taxon>metagenomes</taxon>
        <taxon>organismal metagenomes</taxon>
    </lineage>
</organism>
<proteinExistence type="predicted"/>
<reference evidence="2" key="1">
    <citation type="journal article" date="2020" name="Nature">
        <title>Giant virus diversity and host interactions through global metagenomics.</title>
        <authorList>
            <person name="Schulz F."/>
            <person name="Roux S."/>
            <person name="Paez-Espino D."/>
            <person name="Jungbluth S."/>
            <person name="Walsh D.A."/>
            <person name="Denef V.J."/>
            <person name="McMahon K.D."/>
            <person name="Konstantinidis K.T."/>
            <person name="Eloe-Fadrosh E.A."/>
            <person name="Kyrpides N.C."/>
            <person name="Woyke T."/>
        </authorList>
    </citation>
    <scope>NUCLEOTIDE SEQUENCE</scope>
    <source>
        <strain evidence="2">GVMAG-M-3300025880-56</strain>
    </source>
</reference>
<accession>A0A6C0JBA5</accession>
<dbReference type="AlphaFoldDB" id="A0A6C0JBA5"/>
<name>A0A6C0JBA5_9ZZZZ</name>
<keyword evidence="1" id="KW-0472">Membrane</keyword>
<sequence length="97" mass="10977">MSFMSPDILLDSSNLATSVFKISYISFPSLILSINNFMLVSYSFSECLYFSNMFSYLTYNSLYFFSNKLSCFCLFASSTNSSFALFNSSIVSTKILL</sequence>
<keyword evidence="1" id="KW-0812">Transmembrane</keyword>